<dbReference type="PRINTS" id="PR00821">
    <property type="entry name" value="TAGLIPASE"/>
</dbReference>
<evidence type="ECO:0000313" key="7">
    <source>
        <dbReference type="Proteomes" id="UP000694888"/>
    </source>
</evidence>
<keyword evidence="5" id="KW-0732">Signal</keyword>
<comment type="similarity">
    <text evidence="2 4">Belongs to the AB hydrolase superfamily. Lipase family.</text>
</comment>
<dbReference type="SUPFAM" id="SSF53474">
    <property type="entry name" value="alpha/beta-Hydrolases"/>
    <property type="match status" value="1"/>
</dbReference>
<protein>
    <submittedName>
        <fullName evidence="8">Lipase member I isoform X1</fullName>
    </submittedName>
</protein>
<evidence type="ECO:0000256" key="1">
    <source>
        <dbReference type="ARBA" id="ARBA00004613"/>
    </source>
</evidence>
<dbReference type="Proteomes" id="UP000694888">
    <property type="component" value="Unplaced"/>
</dbReference>
<proteinExistence type="inferred from homology"/>
<dbReference type="Gene3D" id="3.40.50.1820">
    <property type="entry name" value="alpha/beta hydrolase"/>
    <property type="match status" value="1"/>
</dbReference>
<evidence type="ECO:0000256" key="3">
    <source>
        <dbReference type="ARBA" id="ARBA00022525"/>
    </source>
</evidence>
<feature type="chain" id="PRO_5047393503" evidence="5">
    <location>
        <begin position="21"/>
        <end position="318"/>
    </location>
</feature>
<reference evidence="8" key="1">
    <citation type="submission" date="2025-08" db="UniProtKB">
        <authorList>
            <consortium name="RefSeq"/>
        </authorList>
    </citation>
    <scope>IDENTIFICATION</scope>
</reference>
<keyword evidence="3" id="KW-0964">Secreted</keyword>
<evidence type="ECO:0000313" key="8">
    <source>
        <dbReference type="RefSeq" id="XP_005094649.1"/>
    </source>
</evidence>
<dbReference type="Pfam" id="PF00151">
    <property type="entry name" value="Lipase"/>
    <property type="match status" value="1"/>
</dbReference>
<dbReference type="RefSeq" id="XP_005094649.1">
    <property type="nucleotide sequence ID" value="XM_005094592.3"/>
</dbReference>
<dbReference type="InterPro" id="IPR000734">
    <property type="entry name" value="TAG_lipase"/>
</dbReference>
<evidence type="ECO:0000256" key="5">
    <source>
        <dbReference type="SAM" id="SignalP"/>
    </source>
</evidence>
<name>A0ABM0JIU2_APLCA</name>
<dbReference type="PANTHER" id="PTHR11610">
    <property type="entry name" value="LIPASE"/>
    <property type="match status" value="1"/>
</dbReference>
<feature type="domain" description="Lipase" evidence="6">
    <location>
        <begin position="38"/>
        <end position="277"/>
    </location>
</feature>
<evidence type="ECO:0000256" key="2">
    <source>
        <dbReference type="ARBA" id="ARBA00010701"/>
    </source>
</evidence>
<comment type="subcellular location">
    <subcellularLocation>
        <location evidence="1">Secreted</location>
    </subcellularLocation>
</comment>
<feature type="signal peptide" evidence="5">
    <location>
        <begin position="1"/>
        <end position="20"/>
    </location>
</feature>
<accession>A0ABM0JIU2</accession>
<dbReference type="InterPro" id="IPR013818">
    <property type="entry name" value="Lipase"/>
</dbReference>
<keyword evidence="7" id="KW-1185">Reference proteome</keyword>
<dbReference type="GeneID" id="101860730"/>
<dbReference type="PANTHER" id="PTHR11610:SF173">
    <property type="entry name" value="LIPASE DOMAIN-CONTAINING PROTEIN-RELATED"/>
    <property type="match status" value="1"/>
</dbReference>
<organism evidence="7 8">
    <name type="scientific">Aplysia californica</name>
    <name type="common">California sea hare</name>
    <dbReference type="NCBI Taxonomy" id="6500"/>
    <lineage>
        <taxon>Eukaryota</taxon>
        <taxon>Metazoa</taxon>
        <taxon>Spiralia</taxon>
        <taxon>Lophotrochozoa</taxon>
        <taxon>Mollusca</taxon>
        <taxon>Gastropoda</taxon>
        <taxon>Heterobranchia</taxon>
        <taxon>Euthyneura</taxon>
        <taxon>Tectipleura</taxon>
        <taxon>Aplysiida</taxon>
        <taxon>Aplysioidea</taxon>
        <taxon>Aplysiidae</taxon>
        <taxon>Aplysia</taxon>
    </lineage>
</organism>
<dbReference type="InterPro" id="IPR029058">
    <property type="entry name" value="AB_hydrolase_fold"/>
</dbReference>
<evidence type="ECO:0000259" key="6">
    <source>
        <dbReference type="Pfam" id="PF00151"/>
    </source>
</evidence>
<sequence length="318" mass="34511">MSQLAVFACVFLMFGASSTASPNFMDCPRSGHSGRKPECLENLDLTFWLYQDLESSGTQIKIGNLSTFDPSLDTRILGFKEPKGSWQVKLKHELLKREKMNVIVIIDAAYENAANDVKSLLKISKTRSVGVMVGHLLQDLYESAGASPEKFHLIAHSLGSHVMGYAGVEFRRLTGANVGRITGLDPAGSPYDWSKNLEILAKTNGDFVDVIHTDAPPLGGFGIRRPVGSADFYVNGAKNQPGCPPAPFNLGHIIANLSEMLCSHRRSVTLFINSVNKCQFRPDNGAIAGTDGCLMGFDAGPECRGHLDVTTTDTDPYC</sequence>
<gene>
    <name evidence="8" type="primary">LOC101860730</name>
</gene>
<evidence type="ECO:0000256" key="4">
    <source>
        <dbReference type="RuleBase" id="RU004262"/>
    </source>
</evidence>